<sequence length="451" mass="48805">MHAVIQPSRRLFKASALALAIVAAGNVQAEERLVIVTSFPSDLTSVFTDAFEQANPDIDVEILNKKTSAAIKFIQETREGNPTDLFWASAPDAFEVLKDDGLLLEYRPSAEGIPETIGAFPIHDPEGFYTGFAASGYGIMYNERYLAAKDLPAPTEWEDLEKPVYFGHVGMSAPSRSGTTHLTVETVLQGEGWEAGWGVLKRMSGNFASVTERSFGVPDGVNSGNFGIGVVIDFFGLSSMGAGFPVNFVYPSTTALVPANIGIIDNAPNTDAAEDFIEFLLSETGQQLLLDPRIRRLPVNPSIYEQAPPGFPNPFEDEQLSASLHFDLDISKARYNLVNALFDVMVTYRLNDLREATEAIYAAEAALADSGAANDEAKALISEARELVSAVPVSEAEAADPAFQAAFTTSRKTAADSTMGRQAEIEAEWDEATRANYQRAVELAEQARALL</sequence>
<organism evidence="3 4">
    <name type="scientific">Halomonas huangheensis</name>
    <dbReference type="NCBI Taxonomy" id="1178482"/>
    <lineage>
        <taxon>Bacteria</taxon>
        <taxon>Pseudomonadati</taxon>
        <taxon>Pseudomonadota</taxon>
        <taxon>Gammaproteobacteria</taxon>
        <taxon>Oceanospirillales</taxon>
        <taxon>Halomonadaceae</taxon>
        <taxon>Halomonas</taxon>
    </lineage>
</organism>
<evidence type="ECO:0000256" key="1">
    <source>
        <dbReference type="ARBA" id="ARBA00022729"/>
    </source>
</evidence>
<evidence type="ECO:0000313" key="4">
    <source>
        <dbReference type="Proteomes" id="UP000019113"/>
    </source>
</evidence>
<dbReference type="Proteomes" id="UP000019113">
    <property type="component" value="Unassembled WGS sequence"/>
</dbReference>
<dbReference type="STRING" id="1178482.AR456_02880"/>
<dbReference type="PANTHER" id="PTHR30006">
    <property type="entry name" value="THIAMINE-BINDING PERIPLASMIC PROTEIN-RELATED"/>
    <property type="match status" value="1"/>
</dbReference>
<reference evidence="3 4" key="1">
    <citation type="submission" date="2013-08" db="EMBL/GenBank/DDBJ databases">
        <title>draft genome of Halomonas huanghegensis, strain BJGMM-B45T.</title>
        <authorList>
            <person name="Miao C."/>
            <person name="Wan Y."/>
            <person name="Jin W."/>
        </authorList>
    </citation>
    <scope>NUCLEOTIDE SEQUENCE [LARGE SCALE GENOMIC DNA]</scope>
    <source>
        <strain evidence="3 4">BJGMM-B45</strain>
    </source>
</reference>
<dbReference type="RefSeq" id="WP_021819837.1">
    <property type="nucleotide sequence ID" value="NZ_AVBC01000039.1"/>
</dbReference>
<keyword evidence="4" id="KW-1185">Reference proteome</keyword>
<proteinExistence type="predicted"/>
<dbReference type="eggNOG" id="COG1840">
    <property type="taxonomic scope" value="Bacteria"/>
</dbReference>
<dbReference type="OrthoDB" id="305758at2"/>
<dbReference type="PATRIC" id="fig|1178482.3.peg.2885"/>
<name>W1N4B2_9GAMM</name>
<evidence type="ECO:0000256" key="2">
    <source>
        <dbReference type="SAM" id="SignalP"/>
    </source>
</evidence>
<dbReference type="PANTHER" id="PTHR30006:SF24">
    <property type="entry name" value="SLL0237 PROTEIN"/>
    <property type="match status" value="1"/>
</dbReference>
<dbReference type="AlphaFoldDB" id="W1N4B2"/>
<dbReference type="SUPFAM" id="SSF53850">
    <property type="entry name" value="Periplasmic binding protein-like II"/>
    <property type="match status" value="1"/>
</dbReference>
<accession>W1N4B2</accession>
<dbReference type="Pfam" id="PF13343">
    <property type="entry name" value="SBP_bac_6"/>
    <property type="match status" value="1"/>
</dbReference>
<keyword evidence="1 2" id="KW-0732">Signal</keyword>
<dbReference type="KEGG" id="hhu:AR456_02880"/>
<feature type="chain" id="PRO_5009977329" description="ABC transporter substrate-binding protein" evidence="2">
    <location>
        <begin position="30"/>
        <end position="451"/>
    </location>
</feature>
<comment type="caution">
    <text evidence="3">The sequence shown here is derived from an EMBL/GenBank/DDBJ whole genome shotgun (WGS) entry which is preliminary data.</text>
</comment>
<evidence type="ECO:0000313" key="3">
    <source>
        <dbReference type="EMBL" id="ERL49790.1"/>
    </source>
</evidence>
<protein>
    <recommendedName>
        <fullName evidence="5">ABC transporter substrate-binding protein</fullName>
    </recommendedName>
</protein>
<dbReference type="Gene3D" id="3.40.190.10">
    <property type="entry name" value="Periplasmic binding protein-like II"/>
    <property type="match status" value="2"/>
</dbReference>
<feature type="signal peptide" evidence="2">
    <location>
        <begin position="1"/>
        <end position="29"/>
    </location>
</feature>
<gene>
    <name evidence="3" type="ORF">BJB45_01335</name>
</gene>
<evidence type="ECO:0008006" key="5">
    <source>
        <dbReference type="Google" id="ProtNLM"/>
    </source>
</evidence>
<dbReference type="EMBL" id="AVBC01000039">
    <property type="protein sequence ID" value="ERL49790.1"/>
    <property type="molecule type" value="Genomic_DNA"/>
</dbReference>